<feature type="transmembrane region" description="Helical" evidence="1">
    <location>
        <begin position="184"/>
        <end position="207"/>
    </location>
</feature>
<evidence type="ECO:0000313" key="4">
    <source>
        <dbReference type="Proteomes" id="UP000607197"/>
    </source>
</evidence>
<keyword evidence="1" id="KW-0472">Membrane</keyword>
<dbReference type="Pfam" id="PF25231">
    <property type="entry name" value="DUF7847"/>
    <property type="match status" value="1"/>
</dbReference>
<feature type="transmembrane region" description="Helical" evidence="1">
    <location>
        <begin position="93"/>
        <end position="126"/>
    </location>
</feature>
<dbReference type="EMBL" id="BMPG01000004">
    <property type="protein sequence ID" value="GGL68370.1"/>
    <property type="molecule type" value="Genomic_DNA"/>
</dbReference>
<accession>A0A830FF30</accession>
<comment type="caution">
    <text evidence="3">The sequence shown here is derived from an EMBL/GenBank/DDBJ whole genome shotgun (WGS) entry which is preliminary data.</text>
</comment>
<evidence type="ECO:0000259" key="2">
    <source>
        <dbReference type="Pfam" id="PF25231"/>
    </source>
</evidence>
<feature type="transmembrane region" description="Helical" evidence="1">
    <location>
        <begin position="132"/>
        <end position="155"/>
    </location>
</feature>
<protein>
    <recommendedName>
        <fullName evidence="2">DUF7847 domain-containing protein</fullName>
    </recommendedName>
</protein>
<keyword evidence="1" id="KW-1133">Transmembrane helix</keyword>
<dbReference type="RefSeq" id="WP_229774145.1">
    <property type="nucleotide sequence ID" value="NZ_BMPG01000004.1"/>
</dbReference>
<dbReference type="AlphaFoldDB" id="A0A830FF30"/>
<reference evidence="3" key="2">
    <citation type="submission" date="2020-09" db="EMBL/GenBank/DDBJ databases">
        <authorList>
            <person name="Sun Q."/>
            <person name="Ohkuma M."/>
        </authorList>
    </citation>
    <scope>NUCLEOTIDE SEQUENCE</scope>
    <source>
        <strain evidence="3">JCM 19596</strain>
    </source>
</reference>
<proteinExistence type="predicted"/>
<dbReference type="Proteomes" id="UP000607197">
    <property type="component" value="Unassembled WGS sequence"/>
</dbReference>
<organism evidence="3 4">
    <name type="scientific">Halocalculus aciditolerans</name>
    <dbReference type="NCBI Taxonomy" id="1383812"/>
    <lineage>
        <taxon>Archaea</taxon>
        <taxon>Methanobacteriati</taxon>
        <taxon>Methanobacteriota</taxon>
        <taxon>Stenosarchaea group</taxon>
        <taxon>Halobacteria</taxon>
        <taxon>Halobacteriales</taxon>
        <taxon>Halobacteriaceae</taxon>
        <taxon>Halocalculus</taxon>
    </lineage>
</organism>
<evidence type="ECO:0000313" key="3">
    <source>
        <dbReference type="EMBL" id="GGL68370.1"/>
    </source>
</evidence>
<dbReference type="InterPro" id="IPR057169">
    <property type="entry name" value="DUF7847"/>
</dbReference>
<gene>
    <name evidence="3" type="ORF">GCM10009039_27940</name>
</gene>
<name>A0A830FF30_9EURY</name>
<evidence type="ECO:0000256" key="1">
    <source>
        <dbReference type="SAM" id="Phobius"/>
    </source>
</evidence>
<feature type="transmembrane region" description="Helical" evidence="1">
    <location>
        <begin position="227"/>
        <end position="256"/>
    </location>
</feature>
<feature type="domain" description="DUF7847" evidence="2">
    <location>
        <begin position="1"/>
        <end position="259"/>
    </location>
</feature>
<keyword evidence="1" id="KW-0812">Transmembrane</keyword>
<keyword evidence="4" id="KW-1185">Reference proteome</keyword>
<reference evidence="3" key="1">
    <citation type="journal article" date="2014" name="Int. J. Syst. Evol. Microbiol.">
        <title>Complete genome sequence of Corynebacterium casei LMG S-19264T (=DSM 44701T), isolated from a smear-ripened cheese.</title>
        <authorList>
            <consortium name="US DOE Joint Genome Institute (JGI-PGF)"/>
            <person name="Walter F."/>
            <person name="Albersmeier A."/>
            <person name="Kalinowski J."/>
            <person name="Ruckert C."/>
        </authorList>
    </citation>
    <scope>NUCLEOTIDE SEQUENCE</scope>
    <source>
        <strain evidence="3">JCM 19596</strain>
    </source>
</reference>
<sequence length="264" mass="28000">MTVLQAIRRSPSALARSPALFIPMSLLFLLQAPQLALQSTNPLVSSVYSLVLSLAFLVVIPFVQGGMIGMAHDSLSGYPSNLSHFVEYGRDNYVSLLVAYLIILAVNFVLGFAFVIIGGVGFVLGFASTNTIVIAIVAVVALLFLLIYLVFAFFIQFYAQAIVVDGHGSVDGLKHSYRVVRANVLTTIGYMVLVLVFGLLVGAIYGAASLLLSPQAAAGIGLPTLSLPALVAVALVLTLFMGVASTFFLVFSVAFYDELTSTHA</sequence>
<feature type="transmembrane region" description="Helical" evidence="1">
    <location>
        <begin position="48"/>
        <end position="72"/>
    </location>
</feature>